<keyword evidence="2 8" id="KW-0813">Transport</keyword>
<sequence length="341" mass="39117">MKKKEKCCNAFDFCRIPIIISIYVIFLVIGAIIITRIEAEGDKRLRNQKRQQLLNVYKKYNISLNDQRIREFLRAAYGALEVDAMKLNKMTQELESRWDFTSSLFFTATLVTTIGYGDRYPMTGGGRSFCIIYALIGIPFTGYLVTILCTLFANLIKRTESAIKKIRKIKRIENKNSFKRVDEEDEIKTRTEVYQMVRAIQVGIATSIFLIFIWLLPSLIIMISNDWNFETAIYFCFITISTIGLGDVTPSMTIDPLQLEDEKNKLGSSVKQISIICYIIISLTSITVIISLATSIWKTKKLKKKWRKEAKSFREIQGHENDAFSNVTQVTVVENARSVDG</sequence>
<dbReference type="GO" id="GO:0030322">
    <property type="term" value="P:stabilization of membrane potential"/>
    <property type="evidence" value="ECO:0007669"/>
    <property type="project" value="TreeGrafter"/>
</dbReference>
<dbReference type="InterPro" id="IPR003280">
    <property type="entry name" value="2pore_dom_K_chnl"/>
</dbReference>
<evidence type="ECO:0000256" key="9">
    <source>
        <dbReference type="SAM" id="Phobius"/>
    </source>
</evidence>
<feature type="domain" description="Potassium channel" evidence="10">
    <location>
        <begin position="95"/>
        <end position="152"/>
    </location>
</feature>
<organism evidence="11 12">
    <name type="scientific">Clytia hemisphaerica</name>
    <dbReference type="NCBI Taxonomy" id="252671"/>
    <lineage>
        <taxon>Eukaryota</taxon>
        <taxon>Metazoa</taxon>
        <taxon>Cnidaria</taxon>
        <taxon>Hydrozoa</taxon>
        <taxon>Hydroidolina</taxon>
        <taxon>Leptothecata</taxon>
        <taxon>Obeliida</taxon>
        <taxon>Clytiidae</taxon>
        <taxon>Clytia</taxon>
    </lineage>
</organism>
<protein>
    <recommendedName>
        <fullName evidence="10">Potassium channel domain-containing protein</fullName>
    </recommendedName>
</protein>
<dbReference type="OrthoDB" id="297496at2759"/>
<evidence type="ECO:0000256" key="8">
    <source>
        <dbReference type="RuleBase" id="RU003857"/>
    </source>
</evidence>
<accession>A0A7M6DKS4</accession>
<dbReference type="Pfam" id="PF07885">
    <property type="entry name" value="Ion_trans_2"/>
    <property type="match status" value="2"/>
</dbReference>
<dbReference type="SUPFAM" id="SSF81324">
    <property type="entry name" value="Voltage-gated potassium channels"/>
    <property type="match status" value="2"/>
</dbReference>
<evidence type="ECO:0000313" key="11">
    <source>
        <dbReference type="EnsemblMetazoa" id="CLYHEMP014273.1"/>
    </source>
</evidence>
<dbReference type="GO" id="GO:0015271">
    <property type="term" value="F:outward rectifier potassium channel activity"/>
    <property type="evidence" value="ECO:0007669"/>
    <property type="project" value="TreeGrafter"/>
</dbReference>
<comment type="subcellular location">
    <subcellularLocation>
        <location evidence="1">Membrane</location>
        <topology evidence="1">Multi-pass membrane protein</topology>
    </subcellularLocation>
</comment>
<keyword evidence="6 9" id="KW-0472">Membrane</keyword>
<keyword evidence="4 9" id="KW-1133">Transmembrane helix</keyword>
<dbReference type="GO" id="GO:0022841">
    <property type="term" value="F:potassium ion leak channel activity"/>
    <property type="evidence" value="ECO:0007669"/>
    <property type="project" value="TreeGrafter"/>
</dbReference>
<evidence type="ECO:0000259" key="10">
    <source>
        <dbReference type="Pfam" id="PF07885"/>
    </source>
</evidence>
<dbReference type="PRINTS" id="PR01333">
    <property type="entry name" value="2POREKCHANEL"/>
</dbReference>
<evidence type="ECO:0000256" key="7">
    <source>
        <dbReference type="ARBA" id="ARBA00023303"/>
    </source>
</evidence>
<feature type="transmembrane region" description="Helical" evidence="9">
    <location>
        <begin position="273"/>
        <end position="297"/>
    </location>
</feature>
<evidence type="ECO:0000256" key="2">
    <source>
        <dbReference type="ARBA" id="ARBA00022448"/>
    </source>
</evidence>
<evidence type="ECO:0000256" key="3">
    <source>
        <dbReference type="ARBA" id="ARBA00022692"/>
    </source>
</evidence>
<evidence type="ECO:0000256" key="5">
    <source>
        <dbReference type="ARBA" id="ARBA00023065"/>
    </source>
</evidence>
<dbReference type="AlphaFoldDB" id="A0A7M6DKS4"/>
<evidence type="ECO:0000313" key="12">
    <source>
        <dbReference type="Proteomes" id="UP000594262"/>
    </source>
</evidence>
<evidence type="ECO:0000256" key="4">
    <source>
        <dbReference type="ARBA" id="ARBA00022989"/>
    </source>
</evidence>
<dbReference type="RefSeq" id="XP_066928939.1">
    <property type="nucleotide sequence ID" value="XM_067072838.1"/>
</dbReference>
<feature type="transmembrane region" description="Helical" evidence="9">
    <location>
        <begin position="199"/>
        <end position="220"/>
    </location>
</feature>
<dbReference type="Proteomes" id="UP000594262">
    <property type="component" value="Unplaced"/>
</dbReference>
<keyword evidence="7 8" id="KW-0407">Ion channel</keyword>
<comment type="similarity">
    <text evidence="8">Belongs to the two pore domain potassium channel (TC 1.A.1.8) family.</text>
</comment>
<keyword evidence="3 8" id="KW-0812">Transmembrane</keyword>
<dbReference type="InterPro" id="IPR013099">
    <property type="entry name" value="K_chnl_dom"/>
</dbReference>
<dbReference type="Gene3D" id="1.10.287.70">
    <property type="match status" value="1"/>
</dbReference>
<dbReference type="PANTHER" id="PTHR11003:SF330">
    <property type="entry name" value="POTASSIUM CHANNEL DOMAIN-CONTAINING PROTEIN"/>
    <property type="match status" value="1"/>
</dbReference>
<feature type="transmembrane region" description="Helical" evidence="9">
    <location>
        <begin position="129"/>
        <end position="153"/>
    </location>
</feature>
<keyword evidence="12" id="KW-1185">Reference proteome</keyword>
<dbReference type="PANTHER" id="PTHR11003">
    <property type="entry name" value="POTASSIUM CHANNEL, SUBFAMILY K"/>
    <property type="match status" value="1"/>
</dbReference>
<dbReference type="EnsemblMetazoa" id="CLYHEMT014273.1">
    <property type="protein sequence ID" value="CLYHEMP014273.1"/>
    <property type="gene ID" value="CLYHEMG014273"/>
</dbReference>
<dbReference type="GeneID" id="136816497"/>
<keyword evidence="5 8" id="KW-0406">Ion transport</keyword>
<feature type="domain" description="Potassium channel" evidence="10">
    <location>
        <begin position="210"/>
        <end position="293"/>
    </location>
</feature>
<evidence type="ECO:0000256" key="6">
    <source>
        <dbReference type="ARBA" id="ARBA00023136"/>
    </source>
</evidence>
<evidence type="ECO:0000256" key="1">
    <source>
        <dbReference type="ARBA" id="ARBA00004141"/>
    </source>
</evidence>
<feature type="transmembrane region" description="Helical" evidence="9">
    <location>
        <begin position="12"/>
        <end position="34"/>
    </location>
</feature>
<reference evidence="11" key="1">
    <citation type="submission" date="2021-01" db="UniProtKB">
        <authorList>
            <consortium name="EnsemblMetazoa"/>
        </authorList>
    </citation>
    <scope>IDENTIFICATION</scope>
</reference>
<dbReference type="GO" id="GO:0005886">
    <property type="term" value="C:plasma membrane"/>
    <property type="evidence" value="ECO:0007669"/>
    <property type="project" value="TreeGrafter"/>
</dbReference>
<name>A0A7M6DKS4_9CNID</name>
<proteinExistence type="inferred from homology"/>